<dbReference type="AlphaFoldDB" id="A0A2N9GPP3"/>
<evidence type="ECO:0000313" key="2">
    <source>
        <dbReference type="EMBL" id="SPC94145.1"/>
    </source>
</evidence>
<dbReference type="EMBL" id="OIVN01001453">
    <property type="protein sequence ID" value="SPC94145.1"/>
    <property type="molecule type" value="Genomic_DNA"/>
</dbReference>
<evidence type="ECO:0000313" key="3">
    <source>
        <dbReference type="EMBL" id="SPD01301.1"/>
    </source>
</evidence>
<sequence>MLVKNLDNDFVRPNLVRTPSFPPCSRREEGITQEKDSNNHTMTKLNQEIVHQSLHQTTPTQSPTCIGRREGIEEKGSHGQAMRPNLLRTPSLPLPLSIVREEIVREKESDPRMSKSTGQASPHLQRHKSMTQSSSIPRYRPPRIQEMETINSNCTKEMRRRYLNQTKLKRSPSDLESEEVQGFKDLGFTFDKDLCPSVVNILPGLQQKKPEDWDQDEARRPYLSEAWLVQSCDPPIPNWVPKASKEDMKAQIKFWARAVASNMRQEC</sequence>
<protein>
    <submittedName>
        <fullName evidence="3">Uncharacterized protein</fullName>
    </submittedName>
</protein>
<proteinExistence type="predicted"/>
<dbReference type="EMBL" id="OIVN01002180">
    <property type="protein sequence ID" value="SPD01301.1"/>
    <property type="molecule type" value="Genomic_DNA"/>
</dbReference>
<feature type="region of interest" description="Disordered" evidence="1">
    <location>
        <begin position="105"/>
        <end position="138"/>
    </location>
</feature>
<dbReference type="PANTHER" id="PTHR33785">
    <property type="entry name" value="OS06G0550800 PROTEIN"/>
    <property type="match status" value="1"/>
</dbReference>
<gene>
    <name evidence="2" type="ORF">FSB_LOCUS22027</name>
    <name evidence="3" type="ORF">FSB_LOCUS29183</name>
</gene>
<reference evidence="3" key="1">
    <citation type="submission" date="2018-02" db="EMBL/GenBank/DDBJ databases">
        <authorList>
            <person name="Cohen D.B."/>
            <person name="Kent A.D."/>
        </authorList>
    </citation>
    <scope>NUCLEOTIDE SEQUENCE</scope>
</reference>
<organism evidence="3">
    <name type="scientific">Fagus sylvatica</name>
    <name type="common">Beechnut</name>
    <dbReference type="NCBI Taxonomy" id="28930"/>
    <lineage>
        <taxon>Eukaryota</taxon>
        <taxon>Viridiplantae</taxon>
        <taxon>Streptophyta</taxon>
        <taxon>Embryophyta</taxon>
        <taxon>Tracheophyta</taxon>
        <taxon>Spermatophyta</taxon>
        <taxon>Magnoliopsida</taxon>
        <taxon>eudicotyledons</taxon>
        <taxon>Gunneridae</taxon>
        <taxon>Pentapetalae</taxon>
        <taxon>rosids</taxon>
        <taxon>fabids</taxon>
        <taxon>Fagales</taxon>
        <taxon>Fagaceae</taxon>
        <taxon>Fagus</taxon>
    </lineage>
</organism>
<evidence type="ECO:0000256" key="1">
    <source>
        <dbReference type="SAM" id="MobiDB-lite"/>
    </source>
</evidence>
<name>A0A2N9GPP3_FAGSY</name>
<accession>A0A2N9GPP3</accession>
<dbReference type="PANTHER" id="PTHR33785:SF5">
    <property type="entry name" value="SERINE_ARGININE REPETITIVE MATRIX PROTEIN"/>
    <property type="match status" value="1"/>
</dbReference>